<feature type="compositionally biased region" description="Basic and acidic residues" evidence="1">
    <location>
        <begin position="155"/>
        <end position="190"/>
    </location>
</feature>
<keyword evidence="2" id="KW-0472">Membrane</keyword>
<dbReference type="RefSeq" id="WP_155968505.1">
    <property type="nucleotide sequence ID" value="NZ_JAATLG010000003.1"/>
</dbReference>
<evidence type="ECO:0000256" key="1">
    <source>
        <dbReference type="SAM" id="MobiDB-lite"/>
    </source>
</evidence>
<accession>A0A6I6CTV8</accession>
<dbReference type="Proteomes" id="UP000422744">
    <property type="component" value="Chromosome"/>
</dbReference>
<feature type="transmembrane region" description="Helical" evidence="2">
    <location>
        <begin position="121"/>
        <end position="141"/>
    </location>
</feature>
<feature type="transmembrane region" description="Helical" evidence="2">
    <location>
        <begin position="7"/>
        <end position="30"/>
    </location>
</feature>
<organism evidence="3 4">
    <name type="scientific">Wolbachia pipientis</name>
    <dbReference type="NCBI Taxonomy" id="955"/>
    <lineage>
        <taxon>Bacteria</taxon>
        <taxon>Pseudomonadati</taxon>
        <taxon>Pseudomonadota</taxon>
        <taxon>Alphaproteobacteria</taxon>
        <taxon>Rickettsiales</taxon>
        <taxon>Anaplasmataceae</taxon>
        <taxon>Wolbachieae</taxon>
        <taxon>Wolbachia</taxon>
    </lineage>
</organism>
<evidence type="ECO:0000313" key="4">
    <source>
        <dbReference type="Proteomes" id="UP000422744"/>
    </source>
</evidence>
<dbReference type="AlphaFoldDB" id="A0A6I6CTV8"/>
<dbReference type="EMBL" id="CP037426">
    <property type="protein sequence ID" value="QGT15983.1"/>
    <property type="molecule type" value="Genomic_DNA"/>
</dbReference>
<protein>
    <submittedName>
        <fullName evidence="3">Uncharacterized protein</fullName>
    </submittedName>
</protein>
<feature type="transmembrane region" description="Helical" evidence="2">
    <location>
        <begin position="81"/>
        <end position="101"/>
    </location>
</feature>
<gene>
    <name evidence="3" type="ORF">E0495_01485</name>
</gene>
<evidence type="ECO:0000256" key="2">
    <source>
        <dbReference type="SAM" id="Phobius"/>
    </source>
</evidence>
<keyword evidence="2" id="KW-0812">Transmembrane</keyword>
<reference evidence="3 4" key="1">
    <citation type="submission" date="2019-03" db="EMBL/GenBank/DDBJ databases">
        <title>Wolbachia endosymbiont of Haematobia irritans wIrr.</title>
        <authorList>
            <person name="Parry R.H."/>
            <person name="Asgari S."/>
        </authorList>
    </citation>
    <scope>NUCLEOTIDE SEQUENCE [LARGE SCALE GENOMIC DNA]</scope>
    <source>
        <strain evidence="4">wIrr</strain>
    </source>
</reference>
<feature type="region of interest" description="Disordered" evidence="1">
    <location>
        <begin position="155"/>
        <end position="197"/>
    </location>
</feature>
<feature type="transmembrane region" description="Helical" evidence="2">
    <location>
        <begin position="36"/>
        <end position="60"/>
    </location>
</feature>
<name>A0A6I6CTV8_WOLPI</name>
<evidence type="ECO:0000313" key="3">
    <source>
        <dbReference type="EMBL" id="QGT15983.1"/>
    </source>
</evidence>
<proteinExistence type="predicted"/>
<sequence length="197" mass="20359">MVGVIYLAMLGVAAIIGAIIGTLIGLLLSFTSLSPLIIGGTVGAIYVVPLIAAFITILLYPIPYERHSGLTLKETACLAGLFIGSVAAGVGLVACGLTPIIKVDSLSSLSTTVSSLLAMGATIPVLLIATAIGVAIVIELAKQAKEYISGKIMQAEKEPVTDTHEEPGSKMEEAKEEKTARNKQAVRECSKNSPQPG</sequence>
<keyword evidence="2" id="KW-1133">Transmembrane helix</keyword>